<dbReference type="PANTHER" id="PTHR48090">
    <property type="entry name" value="UNDECAPRENYL-PHOSPHATE 4-DEOXY-4-FORMAMIDO-L-ARABINOSE TRANSFERASE-RELATED"/>
    <property type="match status" value="1"/>
</dbReference>
<dbReference type="Proteomes" id="UP000178404">
    <property type="component" value="Unassembled WGS sequence"/>
</dbReference>
<dbReference type="Gene3D" id="3.90.550.10">
    <property type="entry name" value="Spore Coat Polysaccharide Biosynthesis Protein SpsA, Chain A"/>
    <property type="match status" value="1"/>
</dbReference>
<dbReference type="InterPro" id="IPR050256">
    <property type="entry name" value="Glycosyltransferase_2"/>
</dbReference>
<feature type="domain" description="Glycosyltransferase 2-like" evidence="1">
    <location>
        <begin position="5"/>
        <end position="161"/>
    </location>
</feature>
<gene>
    <name evidence="2" type="ORF">A3A90_02215</name>
</gene>
<proteinExistence type="predicted"/>
<evidence type="ECO:0000313" key="2">
    <source>
        <dbReference type="EMBL" id="OHB02169.1"/>
    </source>
</evidence>
<dbReference type="AlphaFoldDB" id="A0A1G2TYF3"/>
<accession>A0A1G2TYF3</accession>
<organism evidence="2 3">
    <name type="scientific">Candidatus Zambryskibacteria bacterium RIFCSPLOWO2_01_FULL_35_19</name>
    <dbReference type="NCBI Taxonomy" id="1802757"/>
    <lineage>
        <taxon>Bacteria</taxon>
        <taxon>Candidatus Zambryskiibacteriota</taxon>
    </lineage>
</organism>
<name>A0A1G2TYF3_9BACT</name>
<dbReference type="CDD" id="cd04179">
    <property type="entry name" value="DPM_DPG-synthase_like"/>
    <property type="match status" value="1"/>
</dbReference>
<protein>
    <recommendedName>
        <fullName evidence="1">Glycosyltransferase 2-like domain-containing protein</fullName>
    </recommendedName>
</protein>
<dbReference type="PANTHER" id="PTHR48090:SF7">
    <property type="entry name" value="RFBJ PROTEIN"/>
    <property type="match status" value="1"/>
</dbReference>
<sequence>MEKLSIIIPAYNEEKTLAEIVKKVKEVDLSPLKKEIIIVDNNSTDNTLKIAKSIPEVRVFVEKEKGKGAAVKRGLNVATGDFMLIQDADLEYNPRDIPKLLKKVTSEKTAVYGSRNLGPERKGGLLARLGVWFLTKEFNLLFNTDITDLWTCYKLFPKEAIIHFPNGGFESEISFSSLLIKNGFDISEVPISYNSPRTKKEGKKIRYRHGIQSIFLLLKEKFKKVN</sequence>
<dbReference type="EMBL" id="MHWA01000006">
    <property type="protein sequence ID" value="OHB02169.1"/>
    <property type="molecule type" value="Genomic_DNA"/>
</dbReference>
<evidence type="ECO:0000259" key="1">
    <source>
        <dbReference type="Pfam" id="PF00535"/>
    </source>
</evidence>
<evidence type="ECO:0000313" key="3">
    <source>
        <dbReference type="Proteomes" id="UP000178404"/>
    </source>
</evidence>
<comment type="caution">
    <text evidence="2">The sequence shown here is derived from an EMBL/GenBank/DDBJ whole genome shotgun (WGS) entry which is preliminary data.</text>
</comment>
<dbReference type="InterPro" id="IPR029044">
    <property type="entry name" value="Nucleotide-diphossugar_trans"/>
</dbReference>
<dbReference type="InterPro" id="IPR001173">
    <property type="entry name" value="Glyco_trans_2-like"/>
</dbReference>
<reference evidence="2 3" key="1">
    <citation type="journal article" date="2016" name="Nat. Commun.">
        <title>Thousands of microbial genomes shed light on interconnected biogeochemical processes in an aquifer system.</title>
        <authorList>
            <person name="Anantharaman K."/>
            <person name="Brown C.T."/>
            <person name="Hug L.A."/>
            <person name="Sharon I."/>
            <person name="Castelle C.J."/>
            <person name="Probst A.J."/>
            <person name="Thomas B.C."/>
            <person name="Singh A."/>
            <person name="Wilkins M.J."/>
            <person name="Karaoz U."/>
            <person name="Brodie E.L."/>
            <person name="Williams K.H."/>
            <person name="Hubbard S.S."/>
            <person name="Banfield J.F."/>
        </authorList>
    </citation>
    <scope>NUCLEOTIDE SEQUENCE [LARGE SCALE GENOMIC DNA]</scope>
</reference>
<dbReference type="SUPFAM" id="SSF53448">
    <property type="entry name" value="Nucleotide-diphospho-sugar transferases"/>
    <property type="match status" value="1"/>
</dbReference>
<dbReference type="Pfam" id="PF00535">
    <property type="entry name" value="Glycos_transf_2"/>
    <property type="match status" value="1"/>
</dbReference>